<dbReference type="PANTHER" id="PTHR24055">
    <property type="entry name" value="MITOGEN-ACTIVATED PROTEIN KINASE"/>
    <property type="match status" value="1"/>
</dbReference>
<dbReference type="InterPro" id="IPR000719">
    <property type="entry name" value="Prot_kinase_dom"/>
</dbReference>
<dbReference type="Proteomes" id="UP000076738">
    <property type="component" value="Unassembled WGS sequence"/>
</dbReference>
<dbReference type="PROSITE" id="PS00108">
    <property type="entry name" value="PROTEIN_KINASE_ST"/>
    <property type="match status" value="1"/>
</dbReference>
<evidence type="ECO:0000313" key="6">
    <source>
        <dbReference type="Proteomes" id="UP000076738"/>
    </source>
</evidence>
<dbReference type="AlphaFoldDB" id="A0A167JVJ0"/>
<evidence type="ECO:0000256" key="1">
    <source>
        <dbReference type="ARBA" id="ARBA00022527"/>
    </source>
</evidence>
<organism evidence="5 6">
    <name type="scientific">Calocera viscosa (strain TUFC12733)</name>
    <dbReference type="NCBI Taxonomy" id="1330018"/>
    <lineage>
        <taxon>Eukaryota</taxon>
        <taxon>Fungi</taxon>
        <taxon>Dikarya</taxon>
        <taxon>Basidiomycota</taxon>
        <taxon>Agaricomycotina</taxon>
        <taxon>Dacrymycetes</taxon>
        <taxon>Dacrymycetales</taxon>
        <taxon>Dacrymycetaceae</taxon>
        <taxon>Calocera</taxon>
    </lineage>
</organism>
<sequence>MPDNAPVPLAHVHRAQPDLRAAAPLARCKAARSVPPDIIFRRNAAKHRFHEIRLLRHILGATSSALRRVLLVLHYQTLCGLRYIHGANVSHRDLKPGNLLVNADCELKICESASRARPPSGADTICLPVRL</sequence>
<evidence type="ECO:0000259" key="4">
    <source>
        <dbReference type="PROSITE" id="PS50011"/>
    </source>
</evidence>
<protein>
    <recommendedName>
        <fullName evidence="4">Protein kinase domain-containing protein</fullName>
    </recommendedName>
</protein>
<feature type="domain" description="Protein kinase" evidence="4">
    <location>
        <begin position="1"/>
        <end position="131"/>
    </location>
</feature>
<evidence type="ECO:0000313" key="5">
    <source>
        <dbReference type="EMBL" id="KZO93956.1"/>
    </source>
</evidence>
<dbReference type="GO" id="GO:0004674">
    <property type="term" value="F:protein serine/threonine kinase activity"/>
    <property type="evidence" value="ECO:0007669"/>
    <property type="project" value="UniProtKB-KW"/>
</dbReference>
<evidence type="ECO:0000256" key="2">
    <source>
        <dbReference type="ARBA" id="ARBA00022741"/>
    </source>
</evidence>
<gene>
    <name evidence="5" type="ORF">CALVIDRAFT_238549</name>
</gene>
<evidence type="ECO:0000256" key="3">
    <source>
        <dbReference type="ARBA" id="ARBA00022840"/>
    </source>
</evidence>
<dbReference type="SUPFAM" id="SSF56112">
    <property type="entry name" value="Protein kinase-like (PK-like)"/>
    <property type="match status" value="1"/>
</dbReference>
<keyword evidence="1" id="KW-0808">Transferase</keyword>
<dbReference type="GO" id="GO:0005524">
    <property type="term" value="F:ATP binding"/>
    <property type="evidence" value="ECO:0007669"/>
    <property type="project" value="UniProtKB-KW"/>
</dbReference>
<keyword evidence="1" id="KW-0418">Kinase</keyword>
<dbReference type="STRING" id="1330018.A0A167JVJ0"/>
<keyword evidence="6" id="KW-1185">Reference proteome</keyword>
<dbReference type="EMBL" id="KV417298">
    <property type="protein sequence ID" value="KZO93956.1"/>
    <property type="molecule type" value="Genomic_DNA"/>
</dbReference>
<name>A0A167JVJ0_CALVF</name>
<dbReference type="OrthoDB" id="4062651at2759"/>
<keyword evidence="1" id="KW-0723">Serine/threonine-protein kinase</keyword>
<dbReference type="InterPro" id="IPR050117">
    <property type="entry name" value="MAPK"/>
</dbReference>
<keyword evidence="3" id="KW-0067">ATP-binding</keyword>
<dbReference type="Pfam" id="PF00069">
    <property type="entry name" value="Pkinase"/>
    <property type="match status" value="1"/>
</dbReference>
<accession>A0A167JVJ0</accession>
<dbReference type="Gene3D" id="1.10.510.10">
    <property type="entry name" value="Transferase(Phosphotransferase) domain 1"/>
    <property type="match status" value="1"/>
</dbReference>
<reference evidence="5 6" key="1">
    <citation type="journal article" date="2016" name="Mol. Biol. Evol.">
        <title>Comparative Genomics of Early-Diverging Mushroom-Forming Fungi Provides Insights into the Origins of Lignocellulose Decay Capabilities.</title>
        <authorList>
            <person name="Nagy L.G."/>
            <person name="Riley R."/>
            <person name="Tritt A."/>
            <person name="Adam C."/>
            <person name="Daum C."/>
            <person name="Floudas D."/>
            <person name="Sun H."/>
            <person name="Yadav J.S."/>
            <person name="Pangilinan J."/>
            <person name="Larsson K.H."/>
            <person name="Matsuura K."/>
            <person name="Barry K."/>
            <person name="Labutti K."/>
            <person name="Kuo R."/>
            <person name="Ohm R.A."/>
            <person name="Bhattacharya S.S."/>
            <person name="Shirouzu T."/>
            <person name="Yoshinaga Y."/>
            <person name="Martin F.M."/>
            <person name="Grigoriev I.V."/>
            <person name="Hibbett D.S."/>
        </authorList>
    </citation>
    <scope>NUCLEOTIDE SEQUENCE [LARGE SCALE GENOMIC DNA]</scope>
    <source>
        <strain evidence="5 6">TUFC12733</strain>
    </source>
</reference>
<dbReference type="InterPro" id="IPR011009">
    <property type="entry name" value="Kinase-like_dom_sf"/>
</dbReference>
<keyword evidence="2" id="KW-0547">Nucleotide-binding</keyword>
<proteinExistence type="predicted"/>
<dbReference type="InterPro" id="IPR008271">
    <property type="entry name" value="Ser/Thr_kinase_AS"/>
</dbReference>
<dbReference type="PROSITE" id="PS50011">
    <property type="entry name" value="PROTEIN_KINASE_DOM"/>
    <property type="match status" value="1"/>
</dbReference>